<gene>
    <name evidence="1" type="ORF">NCTC4822_00866</name>
</gene>
<dbReference type="Proteomes" id="UP000254519">
    <property type="component" value="Unassembled WGS sequence"/>
</dbReference>
<dbReference type="AlphaFoldDB" id="A0A380BEI3"/>
<evidence type="ECO:0000313" key="1">
    <source>
        <dbReference type="EMBL" id="SUJ00195.1"/>
    </source>
</evidence>
<protein>
    <submittedName>
        <fullName evidence="1">Uncharacterized protein</fullName>
    </submittedName>
</protein>
<sequence>MTNLFKKEKTVDFFRTLIEIPNPSGYTSDEYCYERR</sequence>
<dbReference type="EMBL" id="UGYZ01000002">
    <property type="protein sequence ID" value="SUJ00195.1"/>
    <property type="molecule type" value="Genomic_DNA"/>
</dbReference>
<evidence type="ECO:0000313" key="2">
    <source>
        <dbReference type="Proteomes" id="UP000254519"/>
    </source>
</evidence>
<accession>A0A380BEI3</accession>
<organism evidence="1 2">
    <name type="scientific">Sporosarcina pasteurii</name>
    <name type="common">Bacillus pasteurii</name>
    <dbReference type="NCBI Taxonomy" id="1474"/>
    <lineage>
        <taxon>Bacteria</taxon>
        <taxon>Bacillati</taxon>
        <taxon>Bacillota</taxon>
        <taxon>Bacilli</taxon>
        <taxon>Bacillales</taxon>
        <taxon>Caryophanaceae</taxon>
        <taxon>Sporosarcina</taxon>
    </lineage>
</organism>
<proteinExistence type="predicted"/>
<reference evidence="1 2" key="1">
    <citation type="submission" date="2018-06" db="EMBL/GenBank/DDBJ databases">
        <authorList>
            <consortium name="Pathogen Informatics"/>
            <person name="Doyle S."/>
        </authorList>
    </citation>
    <scope>NUCLEOTIDE SEQUENCE [LARGE SCALE GENOMIC DNA]</scope>
    <source>
        <strain evidence="2">ATCC 11859 / DSM 33 / NCIB 8841 / NCTC 4822</strain>
    </source>
</reference>
<keyword evidence="2" id="KW-1185">Reference proteome</keyword>
<name>A0A380BEI3_SPOPA</name>